<protein>
    <submittedName>
        <fullName evidence="2">(Perigord truffle) hypothetical protein</fullName>
    </submittedName>
</protein>
<dbReference type="EMBL" id="FN430275">
    <property type="protein sequence ID" value="CAZ83687.1"/>
    <property type="molecule type" value="Genomic_DNA"/>
</dbReference>
<sequence>MPRAGVDPPGKPFLPSLYNNGEVLPRSSSGSGLRHVTHLCRAGRQLRREGPGQVHVGKSPAALGNKIYSHLPHIHKRPLGVSANHDSCHAIPLRNDGEGKARFRDWPIVTIIPTPTLHEGDISGSGHGPRFRKPSPAPPPLDVRELADGGEPEF</sequence>
<proteinExistence type="predicted"/>
<dbReference type="HOGENOM" id="CLU_1705544_0_0_1"/>
<dbReference type="RefSeq" id="XP_002839496.1">
    <property type="nucleotide sequence ID" value="XM_002839450.1"/>
</dbReference>
<dbReference type="InParanoid" id="D5GGR5"/>
<dbReference type="AlphaFoldDB" id="D5GGR5"/>
<gene>
    <name evidence="2" type="ORF">GSTUM_00007483001</name>
</gene>
<evidence type="ECO:0000313" key="3">
    <source>
        <dbReference type="Proteomes" id="UP000006911"/>
    </source>
</evidence>
<dbReference type="GeneID" id="9185609"/>
<dbReference type="KEGG" id="tml:GSTUM_00007483001"/>
<organism evidence="2 3">
    <name type="scientific">Tuber melanosporum (strain Mel28)</name>
    <name type="common">Perigord black truffle</name>
    <dbReference type="NCBI Taxonomy" id="656061"/>
    <lineage>
        <taxon>Eukaryota</taxon>
        <taxon>Fungi</taxon>
        <taxon>Dikarya</taxon>
        <taxon>Ascomycota</taxon>
        <taxon>Pezizomycotina</taxon>
        <taxon>Pezizomycetes</taxon>
        <taxon>Pezizales</taxon>
        <taxon>Tuberaceae</taxon>
        <taxon>Tuber</taxon>
    </lineage>
</organism>
<accession>D5GGR5</accession>
<evidence type="ECO:0000313" key="2">
    <source>
        <dbReference type="EMBL" id="CAZ83687.1"/>
    </source>
</evidence>
<dbReference type="Proteomes" id="UP000006911">
    <property type="component" value="Unassembled WGS sequence"/>
</dbReference>
<reference evidence="2 3" key="1">
    <citation type="journal article" date="2010" name="Nature">
        <title>Perigord black truffle genome uncovers evolutionary origins and mechanisms of symbiosis.</title>
        <authorList>
            <person name="Martin F."/>
            <person name="Kohler A."/>
            <person name="Murat C."/>
            <person name="Balestrini R."/>
            <person name="Coutinho P.M."/>
            <person name="Jaillon O."/>
            <person name="Montanini B."/>
            <person name="Morin E."/>
            <person name="Noel B."/>
            <person name="Percudani R."/>
            <person name="Porcel B."/>
            <person name="Rubini A."/>
            <person name="Amicucci A."/>
            <person name="Amselem J."/>
            <person name="Anthouard V."/>
            <person name="Arcioni S."/>
            <person name="Artiguenave F."/>
            <person name="Aury J.M."/>
            <person name="Ballario P."/>
            <person name="Bolchi A."/>
            <person name="Brenna A."/>
            <person name="Brun A."/>
            <person name="Buee M."/>
            <person name="Cantarel B."/>
            <person name="Chevalier G."/>
            <person name="Couloux A."/>
            <person name="Da Silva C."/>
            <person name="Denoeud F."/>
            <person name="Duplessis S."/>
            <person name="Ghignone S."/>
            <person name="Hilselberger B."/>
            <person name="Iotti M."/>
            <person name="Marcais B."/>
            <person name="Mello A."/>
            <person name="Miranda M."/>
            <person name="Pacioni G."/>
            <person name="Quesneville H."/>
            <person name="Riccioni C."/>
            <person name="Ruotolo R."/>
            <person name="Splivallo R."/>
            <person name="Stocchi V."/>
            <person name="Tisserant E."/>
            <person name="Viscomi A.R."/>
            <person name="Zambonelli A."/>
            <person name="Zampieri E."/>
            <person name="Henrissat B."/>
            <person name="Lebrun M.H."/>
            <person name="Paolocci F."/>
            <person name="Bonfante P."/>
            <person name="Ottonello S."/>
            <person name="Wincker P."/>
        </authorList>
    </citation>
    <scope>NUCLEOTIDE SEQUENCE [LARGE SCALE GENOMIC DNA]</scope>
    <source>
        <strain evidence="2 3">Mel28</strain>
    </source>
</reference>
<feature type="region of interest" description="Disordered" evidence="1">
    <location>
        <begin position="117"/>
        <end position="154"/>
    </location>
</feature>
<evidence type="ECO:0000256" key="1">
    <source>
        <dbReference type="SAM" id="MobiDB-lite"/>
    </source>
</evidence>
<keyword evidence="3" id="KW-1185">Reference proteome</keyword>
<name>D5GGR5_TUBMM</name>